<evidence type="ECO:0000313" key="2">
    <source>
        <dbReference type="EMBL" id="MBL1080716.1"/>
    </source>
</evidence>
<organism evidence="2 3">
    <name type="scientific">Streptomyces actinomycinicus</name>
    <dbReference type="NCBI Taxonomy" id="1695166"/>
    <lineage>
        <taxon>Bacteria</taxon>
        <taxon>Bacillati</taxon>
        <taxon>Actinomycetota</taxon>
        <taxon>Actinomycetes</taxon>
        <taxon>Kitasatosporales</taxon>
        <taxon>Streptomycetaceae</taxon>
        <taxon>Streptomyces</taxon>
    </lineage>
</organism>
<evidence type="ECO:0000313" key="3">
    <source>
        <dbReference type="Proteomes" id="UP000661858"/>
    </source>
</evidence>
<dbReference type="RefSeq" id="WP_201830845.1">
    <property type="nucleotide sequence ID" value="NZ_JAERRK010000001.1"/>
</dbReference>
<gene>
    <name evidence="2" type="ORF">JK359_01785</name>
</gene>
<evidence type="ECO:0000256" key="1">
    <source>
        <dbReference type="SAM" id="SignalP"/>
    </source>
</evidence>
<feature type="signal peptide" evidence="1">
    <location>
        <begin position="1"/>
        <end position="24"/>
    </location>
</feature>
<feature type="chain" id="PRO_5037872949" description="Secreted protein" evidence="1">
    <location>
        <begin position="25"/>
        <end position="156"/>
    </location>
</feature>
<reference evidence="2" key="1">
    <citation type="submission" date="2021-01" db="EMBL/GenBank/DDBJ databases">
        <title>WGS of actinomycetes isolated from Thailand.</title>
        <authorList>
            <person name="Thawai C."/>
        </authorList>
    </citation>
    <scope>NUCLEOTIDE SEQUENCE</scope>
    <source>
        <strain evidence="2">RCU-197</strain>
    </source>
</reference>
<dbReference type="Proteomes" id="UP000661858">
    <property type="component" value="Unassembled WGS sequence"/>
</dbReference>
<protein>
    <recommendedName>
        <fullName evidence="4">Secreted protein</fullName>
    </recommendedName>
</protein>
<name>A0A937EEH3_9ACTN</name>
<comment type="caution">
    <text evidence="2">The sequence shown here is derived from an EMBL/GenBank/DDBJ whole genome shotgun (WGS) entry which is preliminary data.</text>
</comment>
<sequence length="156" mass="16817">MKRRSRFGSTIIFAFAALARAACADDAQGHALSLAREACAVKYRASTGDPLADSTARQAARNKTLPSLEEAADKAAQAARLDDTWQPLATTLNRFAELASVTIELGDLRDTRVGEGYATPEDVDRDNQLDARRTGLIRELDSSSLTGECRKAKDSS</sequence>
<keyword evidence="1" id="KW-0732">Signal</keyword>
<proteinExistence type="predicted"/>
<evidence type="ECO:0008006" key="4">
    <source>
        <dbReference type="Google" id="ProtNLM"/>
    </source>
</evidence>
<accession>A0A937EEH3</accession>
<keyword evidence="3" id="KW-1185">Reference proteome</keyword>
<dbReference type="EMBL" id="JAERRK010000001">
    <property type="protein sequence ID" value="MBL1080716.1"/>
    <property type="molecule type" value="Genomic_DNA"/>
</dbReference>
<dbReference type="AlphaFoldDB" id="A0A937EEH3"/>